<feature type="transmembrane region" description="Helical" evidence="1">
    <location>
        <begin position="70"/>
        <end position="89"/>
    </location>
</feature>
<name>A0A679IRW5_VARPD</name>
<proteinExistence type="predicted"/>
<dbReference type="InterPro" id="IPR037185">
    <property type="entry name" value="EmrE-like"/>
</dbReference>
<keyword evidence="1" id="KW-0472">Membrane</keyword>
<gene>
    <name evidence="2" type="primary">arnE_1</name>
    <name evidence="2" type="ORF">VVAX_01281</name>
</gene>
<keyword evidence="1" id="KW-1133">Transmembrane helix</keyword>
<sequence length="118" mass="13126">MINVMLTLLFAMIMGSGQLVLSQASKEVFSLGGLSINALITSKWLWLGIFIYGFAMIFWVYILSRFDVKYAYPISSTAIFFTAIFQAIIQRNMPSGSYWLGLALVVAGLVVLSIDKKI</sequence>
<protein>
    <submittedName>
        <fullName evidence="2">4-amino-4-deoxy-L-arabinose-phosphoundecaprenol flippase subunit ArnE</fullName>
    </submittedName>
</protein>
<evidence type="ECO:0000313" key="2">
    <source>
        <dbReference type="EMBL" id="CAA2101501.1"/>
    </source>
</evidence>
<keyword evidence="1" id="KW-0812">Transmembrane</keyword>
<dbReference type="EMBL" id="LR743507">
    <property type="protein sequence ID" value="CAA2101501.1"/>
    <property type="molecule type" value="Genomic_DNA"/>
</dbReference>
<dbReference type="Gene3D" id="1.10.3730.20">
    <property type="match status" value="1"/>
</dbReference>
<accession>A0A679IRW5</accession>
<reference evidence="2" key="1">
    <citation type="submission" date="2019-12" db="EMBL/GenBank/DDBJ databases">
        <authorList>
            <person name="Cremers G."/>
        </authorList>
    </citation>
    <scope>NUCLEOTIDE SEQUENCE</scope>
    <source>
        <strain evidence="2">Vvax</strain>
    </source>
</reference>
<feature type="transmembrane region" description="Helical" evidence="1">
    <location>
        <begin position="46"/>
        <end position="63"/>
    </location>
</feature>
<feature type="transmembrane region" description="Helical" evidence="1">
    <location>
        <begin position="95"/>
        <end position="114"/>
    </location>
</feature>
<evidence type="ECO:0000256" key="1">
    <source>
        <dbReference type="SAM" id="Phobius"/>
    </source>
</evidence>
<dbReference type="SUPFAM" id="SSF103481">
    <property type="entry name" value="Multidrug resistance efflux transporter EmrE"/>
    <property type="match status" value="1"/>
</dbReference>
<dbReference type="AlphaFoldDB" id="A0A679IRW5"/>
<organism evidence="2">
    <name type="scientific">Variovorax paradoxus</name>
    <dbReference type="NCBI Taxonomy" id="34073"/>
    <lineage>
        <taxon>Bacteria</taxon>
        <taxon>Pseudomonadati</taxon>
        <taxon>Pseudomonadota</taxon>
        <taxon>Betaproteobacteria</taxon>
        <taxon>Burkholderiales</taxon>
        <taxon>Comamonadaceae</taxon>
        <taxon>Variovorax</taxon>
    </lineage>
</organism>